<organism evidence="1 2">
    <name type="scientific">Collimonas rhizosphaerae</name>
    <dbReference type="NCBI Taxonomy" id="3126357"/>
    <lineage>
        <taxon>Bacteria</taxon>
        <taxon>Pseudomonadati</taxon>
        <taxon>Pseudomonadota</taxon>
        <taxon>Betaproteobacteria</taxon>
        <taxon>Burkholderiales</taxon>
        <taxon>Oxalobacteraceae</taxon>
        <taxon>Collimonas</taxon>
    </lineage>
</organism>
<name>A0ABU9PXR1_9BURK</name>
<evidence type="ECO:0000313" key="1">
    <source>
        <dbReference type="EMBL" id="MEM4988791.1"/>
    </source>
</evidence>
<protein>
    <submittedName>
        <fullName evidence="1">Uncharacterized protein</fullName>
    </submittedName>
</protein>
<keyword evidence="2" id="KW-1185">Reference proteome</keyword>
<evidence type="ECO:0000313" key="2">
    <source>
        <dbReference type="Proteomes" id="UP001495910"/>
    </source>
</evidence>
<accession>A0ABU9PXR1</accession>
<gene>
    <name evidence="1" type="ORF">V8G57_15465</name>
</gene>
<reference evidence="1 2" key="1">
    <citation type="submission" date="2024-02" db="EMBL/GenBank/DDBJ databases">
        <title>Draft genome sequence of Collimonas sp. strain H4R21, an effective mineral-weathering bacterial strain isolated from the beech rhizosphere.</title>
        <authorList>
            <person name="Morin E."/>
            <person name="Uroz S."/>
            <person name="Leveau J.H.J."/>
            <person name="Kumar R."/>
            <person name="Rey M.W."/>
            <person name="Pham J."/>
        </authorList>
    </citation>
    <scope>NUCLEOTIDE SEQUENCE [LARGE SCALE GENOMIC DNA]</scope>
    <source>
        <strain evidence="1 2">H4R21</strain>
    </source>
</reference>
<dbReference type="Proteomes" id="UP001495910">
    <property type="component" value="Unassembled WGS sequence"/>
</dbReference>
<proteinExistence type="predicted"/>
<dbReference type="EMBL" id="JBANDC010000010">
    <property type="protein sequence ID" value="MEM4988791.1"/>
    <property type="molecule type" value="Genomic_DNA"/>
</dbReference>
<comment type="caution">
    <text evidence="1">The sequence shown here is derived from an EMBL/GenBank/DDBJ whole genome shotgun (WGS) entry which is preliminary data.</text>
</comment>
<dbReference type="RefSeq" id="WP_342830109.1">
    <property type="nucleotide sequence ID" value="NZ_JBANDC010000010.1"/>
</dbReference>
<sequence length="176" mass="19640">MGAILAALIAVSGALIVGYITNFVAEDFRRFRDGTAVAASLAGELSSHFKAVPALREGLQGRIKRIEDKAERFPFPEIDTPTDPLFDSIVDKLGLLESEMVEDMVYTYQQIRAFRVSVKIVGQGHAVMTDVVLLGQLRLALHSIDLAVERGVPLLDALRNRTRKTYEAPKPWLWYR</sequence>